<accession>A0ACB6ZBC7</accession>
<reference evidence="1" key="2">
    <citation type="journal article" date="2020" name="Nat. Commun.">
        <title>Large-scale genome sequencing of mycorrhizal fungi provides insights into the early evolution of symbiotic traits.</title>
        <authorList>
            <person name="Miyauchi S."/>
            <person name="Kiss E."/>
            <person name="Kuo A."/>
            <person name="Drula E."/>
            <person name="Kohler A."/>
            <person name="Sanchez-Garcia M."/>
            <person name="Morin E."/>
            <person name="Andreopoulos B."/>
            <person name="Barry K.W."/>
            <person name="Bonito G."/>
            <person name="Buee M."/>
            <person name="Carver A."/>
            <person name="Chen C."/>
            <person name="Cichocki N."/>
            <person name="Clum A."/>
            <person name="Culley D."/>
            <person name="Crous P.W."/>
            <person name="Fauchery L."/>
            <person name="Girlanda M."/>
            <person name="Hayes R.D."/>
            <person name="Keri Z."/>
            <person name="LaButti K."/>
            <person name="Lipzen A."/>
            <person name="Lombard V."/>
            <person name="Magnuson J."/>
            <person name="Maillard F."/>
            <person name="Murat C."/>
            <person name="Nolan M."/>
            <person name="Ohm R.A."/>
            <person name="Pangilinan J."/>
            <person name="Pereira M.F."/>
            <person name="Perotto S."/>
            <person name="Peter M."/>
            <person name="Pfister S."/>
            <person name="Riley R."/>
            <person name="Sitrit Y."/>
            <person name="Stielow J.B."/>
            <person name="Szollosi G."/>
            <person name="Zifcakova L."/>
            <person name="Stursova M."/>
            <person name="Spatafora J.W."/>
            <person name="Tedersoo L."/>
            <person name="Vaario L.M."/>
            <person name="Yamada A."/>
            <person name="Yan M."/>
            <person name="Wang P."/>
            <person name="Xu J."/>
            <person name="Bruns T."/>
            <person name="Baldrian P."/>
            <person name="Vilgalys R."/>
            <person name="Dunand C."/>
            <person name="Henrissat B."/>
            <person name="Grigoriev I.V."/>
            <person name="Hibbett D."/>
            <person name="Nagy L.G."/>
            <person name="Martin F.M."/>
        </authorList>
    </citation>
    <scope>NUCLEOTIDE SEQUENCE</scope>
    <source>
        <strain evidence="1">P2</strain>
    </source>
</reference>
<dbReference type="EMBL" id="MU118045">
    <property type="protein sequence ID" value="KAF9646917.1"/>
    <property type="molecule type" value="Genomic_DNA"/>
</dbReference>
<name>A0ACB6ZBC7_THEGA</name>
<keyword evidence="2" id="KW-1185">Reference proteome</keyword>
<proteinExistence type="predicted"/>
<dbReference type="Proteomes" id="UP000886501">
    <property type="component" value="Unassembled WGS sequence"/>
</dbReference>
<evidence type="ECO:0000313" key="2">
    <source>
        <dbReference type="Proteomes" id="UP000886501"/>
    </source>
</evidence>
<reference evidence="1" key="1">
    <citation type="submission" date="2019-10" db="EMBL/GenBank/DDBJ databases">
        <authorList>
            <consortium name="DOE Joint Genome Institute"/>
            <person name="Kuo A."/>
            <person name="Miyauchi S."/>
            <person name="Kiss E."/>
            <person name="Drula E."/>
            <person name="Kohler A."/>
            <person name="Sanchez-Garcia M."/>
            <person name="Andreopoulos B."/>
            <person name="Barry K.W."/>
            <person name="Bonito G."/>
            <person name="Buee M."/>
            <person name="Carver A."/>
            <person name="Chen C."/>
            <person name="Cichocki N."/>
            <person name="Clum A."/>
            <person name="Culley D."/>
            <person name="Crous P.W."/>
            <person name="Fauchery L."/>
            <person name="Girlanda M."/>
            <person name="Hayes R."/>
            <person name="Keri Z."/>
            <person name="Labutti K."/>
            <person name="Lipzen A."/>
            <person name="Lombard V."/>
            <person name="Magnuson J."/>
            <person name="Maillard F."/>
            <person name="Morin E."/>
            <person name="Murat C."/>
            <person name="Nolan M."/>
            <person name="Ohm R."/>
            <person name="Pangilinan J."/>
            <person name="Pereira M."/>
            <person name="Perotto S."/>
            <person name="Peter M."/>
            <person name="Riley R."/>
            <person name="Sitrit Y."/>
            <person name="Stielow B."/>
            <person name="Szollosi G."/>
            <person name="Zifcakova L."/>
            <person name="Stursova M."/>
            <person name="Spatafora J.W."/>
            <person name="Tedersoo L."/>
            <person name="Vaario L.-M."/>
            <person name="Yamada A."/>
            <person name="Yan M."/>
            <person name="Wang P."/>
            <person name="Xu J."/>
            <person name="Bruns T."/>
            <person name="Baldrian P."/>
            <person name="Vilgalys R."/>
            <person name="Henrissat B."/>
            <person name="Grigoriev I.V."/>
            <person name="Hibbett D."/>
            <person name="Nagy L.G."/>
            <person name="Martin F.M."/>
        </authorList>
    </citation>
    <scope>NUCLEOTIDE SEQUENCE</scope>
    <source>
        <strain evidence="1">P2</strain>
    </source>
</reference>
<protein>
    <submittedName>
        <fullName evidence="1">Uncharacterized protein</fullName>
    </submittedName>
</protein>
<evidence type="ECO:0000313" key="1">
    <source>
        <dbReference type="EMBL" id="KAF9646917.1"/>
    </source>
</evidence>
<comment type="caution">
    <text evidence="1">The sequence shown here is derived from an EMBL/GenBank/DDBJ whole genome shotgun (WGS) entry which is preliminary data.</text>
</comment>
<gene>
    <name evidence="1" type="ORF">BDM02DRAFT_2861965</name>
</gene>
<sequence length="116" mass="13562">MDRLNLRGYLRNNQGIRKLELSLQITRGLKNVHNLDIFHDKYPCRQRRTRPYRRFGNGLSSDYHINSGHRPIIPRCSSGLSNQLWDCSRHAGRVTQLNARYSQMVAVLEAEVNTRD</sequence>
<organism evidence="1 2">
    <name type="scientific">Thelephora ganbajun</name>
    <name type="common">Ganba fungus</name>
    <dbReference type="NCBI Taxonomy" id="370292"/>
    <lineage>
        <taxon>Eukaryota</taxon>
        <taxon>Fungi</taxon>
        <taxon>Dikarya</taxon>
        <taxon>Basidiomycota</taxon>
        <taxon>Agaricomycotina</taxon>
        <taxon>Agaricomycetes</taxon>
        <taxon>Thelephorales</taxon>
        <taxon>Thelephoraceae</taxon>
        <taxon>Thelephora</taxon>
    </lineage>
</organism>